<dbReference type="GO" id="GO:0005886">
    <property type="term" value="C:plasma membrane"/>
    <property type="evidence" value="ECO:0007669"/>
    <property type="project" value="TreeGrafter"/>
</dbReference>
<organism evidence="8 9">
    <name type="scientific">Aspergillus calidoustus</name>
    <dbReference type="NCBI Taxonomy" id="454130"/>
    <lineage>
        <taxon>Eukaryota</taxon>
        <taxon>Fungi</taxon>
        <taxon>Dikarya</taxon>
        <taxon>Ascomycota</taxon>
        <taxon>Pezizomycotina</taxon>
        <taxon>Eurotiomycetes</taxon>
        <taxon>Eurotiomycetidae</taxon>
        <taxon>Eurotiales</taxon>
        <taxon>Aspergillaceae</taxon>
        <taxon>Aspergillus</taxon>
        <taxon>Aspergillus subgen. Nidulantes</taxon>
    </lineage>
</organism>
<evidence type="ECO:0000256" key="1">
    <source>
        <dbReference type="ARBA" id="ARBA00004141"/>
    </source>
</evidence>
<feature type="transmembrane region" description="Helical" evidence="5">
    <location>
        <begin position="138"/>
        <end position="164"/>
    </location>
</feature>
<dbReference type="OrthoDB" id="100006at2759"/>
<dbReference type="PRINTS" id="PR02001">
    <property type="entry name" value="GCR1CAMPR"/>
</dbReference>
<feature type="transmembrane region" description="Helical" evidence="5">
    <location>
        <begin position="25"/>
        <end position="45"/>
    </location>
</feature>
<evidence type="ECO:0000256" key="2">
    <source>
        <dbReference type="ARBA" id="ARBA00022692"/>
    </source>
</evidence>
<protein>
    <recommendedName>
        <fullName evidence="10">G-protein coupled receptors family 2 profile 2 domain-containing protein</fullName>
    </recommendedName>
</protein>
<dbReference type="STRING" id="454130.A0A0U5CA84"/>
<sequence length="355" mass="40196">MDGLPSQSTLSAPNSLDAEKKLCTAVLVVSTLSVLGGGWIILSFIVVPSLRTFRHQLILGLGLSDFMMALNVVLSTSMNLSGRHIWAEEQHAFCSFNGFMNQMFVIQTDYWILIIAVCTYLILMDHTATASWIQEYRVVLWCLPWILSTLWATLGLVLVGYGNIGAWCWFTSDRIRLLVNFTPRWAIIVIILALYTRLCIFLYRSHKSISSDYEISASALPTELQQWQILDGQAGIPGNCEAHSVYPSATPLKNISRRMMIYPTVYALIWVIPTAVRIYHGTTGRQAPVALSIIDNSCIISHGLADAIIYGSCHLYSKKSARLIYIGANERVRNGWLEKLHWRWRWPWRKDVQVV</sequence>
<dbReference type="GO" id="GO:0007189">
    <property type="term" value="P:adenylate cyclase-activating G protein-coupled receptor signaling pathway"/>
    <property type="evidence" value="ECO:0007669"/>
    <property type="project" value="TreeGrafter"/>
</dbReference>
<evidence type="ECO:0000259" key="7">
    <source>
        <dbReference type="PROSITE" id="PS50262"/>
    </source>
</evidence>
<dbReference type="Gene3D" id="1.20.1070.10">
    <property type="entry name" value="Rhodopsin 7-helix transmembrane proteins"/>
    <property type="match status" value="1"/>
</dbReference>
<evidence type="ECO:0000256" key="3">
    <source>
        <dbReference type="ARBA" id="ARBA00022989"/>
    </source>
</evidence>
<comment type="subcellular location">
    <subcellularLocation>
        <location evidence="1">Membrane</location>
        <topology evidence="1">Multi-pass membrane protein</topology>
    </subcellularLocation>
</comment>
<keyword evidence="2 5" id="KW-0812">Transmembrane</keyword>
<evidence type="ECO:0000256" key="5">
    <source>
        <dbReference type="SAM" id="Phobius"/>
    </source>
</evidence>
<dbReference type="PANTHER" id="PTHR23112:SF0">
    <property type="entry name" value="TRANSMEMBRANE PROTEIN 116"/>
    <property type="match status" value="1"/>
</dbReference>
<accession>A0A0U5CA84</accession>
<reference evidence="9" key="1">
    <citation type="journal article" date="2016" name="Genome Announc.">
        <title>Draft genome sequences of fungus Aspergillus calidoustus.</title>
        <authorList>
            <person name="Horn F."/>
            <person name="Linde J."/>
            <person name="Mattern D.J."/>
            <person name="Walther G."/>
            <person name="Guthke R."/>
            <person name="Scherlach K."/>
            <person name="Martin K."/>
            <person name="Brakhage A.A."/>
            <person name="Petzke L."/>
            <person name="Valiante V."/>
        </authorList>
    </citation>
    <scope>NUCLEOTIDE SEQUENCE [LARGE SCALE GENOMIC DNA]</scope>
    <source>
        <strain evidence="9">SF006504</strain>
    </source>
</reference>
<dbReference type="Pfam" id="PF11970">
    <property type="entry name" value="GPR_Gpa2_C"/>
    <property type="match status" value="1"/>
</dbReference>
<gene>
    <name evidence="8" type="ORF">ASPCAL07170</name>
</gene>
<dbReference type="AlphaFoldDB" id="A0A0U5CA84"/>
<dbReference type="GO" id="GO:0007166">
    <property type="term" value="P:cell surface receptor signaling pathway"/>
    <property type="evidence" value="ECO:0007669"/>
    <property type="project" value="InterPro"/>
</dbReference>
<dbReference type="OMA" id="FYSPDMT"/>
<dbReference type="InterPro" id="IPR017981">
    <property type="entry name" value="GPCR_2-like_7TM"/>
</dbReference>
<dbReference type="Pfam" id="PF11710">
    <property type="entry name" value="Git3"/>
    <property type="match status" value="1"/>
</dbReference>
<feature type="transmembrane region" description="Helical" evidence="5">
    <location>
        <begin position="110"/>
        <end position="126"/>
    </location>
</feature>
<evidence type="ECO:0000313" key="9">
    <source>
        <dbReference type="Proteomes" id="UP000054771"/>
    </source>
</evidence>
<dbReference type="PROSITE" id="PS50262">
    <property type="entry name" value="G_PROTEIN_RECEP_F1_2"/>
    <property type="match status" value="1"/>
</dbReference>
<name>A0A0U5CA84_ASPCI</name>
<dbReference type="InterPro" id="IPR017452">
    <property type="entry name" value="GPCR_Rhodpsn_7TM"/>
</dbReference>
<feature type="transmembrane region" description="Helical" evidence="5">
    <location>
        <begin position="260"/>
        <end position="279"/>
    </location>
</feature>
<dbReference type="PANTHER" id="PTHR23112">
    <property type="entry name" value="G PROTEIN-COUPLED RECEPTOR 157-RELATED"/>
    <property type="match status" value="1"/>
</dbReference>
<dbReference type="InterPro" id="IPR022343">
    <property type="entry name" value="GCR1-cAMP_receptor"/>
</dbReference>
<dbReference type="GO" id="GO:0004930">
    <property type="term" value="F:G protein-coupled receptor activity"/>
    <property type="evidence" value="ECO:0007669"/>
    <property type="project" value="TreeGrafter"/>
</dbReference>
<keyword evidence="9" id="KW-1185">Reference proteome</keyword>
<dbReference type="InterPro" id="IPR022596">
    <property type="entry name" value="GPR1/2/3_C"/>
</dbReference>
<evidence type="ECO:0000256" key="4">
    <source>
        <dbReference type="ARBA" id="ARBA00023136"/>
    </source>
</evidence>
<feature type="transmembrane region" description="Helical" evidence="5">
    <location>
        <begin position="184"/>
        <end position="203"/>
    </location>
</feature>
<dbReference type="InterPro" id="IPR023041">
    <property type="entry name" value="Glucose_rcpt_Git3-like_N"/>
</dbReference>
<dbReference type="PROSITE" id="PS50261">
    <property type="entry name" value="G_PROTEIN_RECEP_F2_4"/>
    <property type="match status" value="1"/>
</dbReference>
<evidence type="ECO:0000259" key="6">
    <source>
        <dbReference type="PROSITE" id="PS50261"/>
    </source>
</evidence>
<proteinExistence type="predicted"/>
<keyword evidence="3 5" id="KW-1133">Transmembrane helix</keyword>
<dbReference type="SUPFAM" id="SSF81321">
    <property type="entry name" value="Family A G protein-coupled receptor-like"/>
    <property type="match status" value="1"/>
</dbReference>
<evidence type="ECO:0000313" key="8">
    <source>
        <dbReference type="EMBL" id="CEL06060.1"/>
    </source>
</evidence>
<feature type="transmembrane region" description="Helical" evidence="5">
    <location>
        <begin position="57"/>
        <end position="74"/>
    </location>
</feature>
<dbReference type="Proteomes" id="UP000054771">
    <property type="component" value="Unassembled WGS sequence"/>
</dbReference>
<keyword evidence="4 5" id="KW-0472">Membrane</keyword>
<feature type="domain" description="G-protein coupled receptors family 1 profile" evidence="7">
    <location>
        <begin position="36"/>
        <end position="310"/>
    </location>
</feature>
<evidence type="ECO:0008006" key="10">
    <source>
        <dbReference type="Google" id="ProtNLM"/>
    </source>
</evidence>
<feature type="domain" description="G-protein coupled receptors family 2 profile 2" evidence="6">
    <location>
        <begin position="22"/>
        <end position="204"/>
    </location>
</feature>
<dbReference type="EMBL" id="CDMC01000005">
    <property type="protein sequence ID" value="CEL06060.1"/>
    <property type="molecule type" value="Genomic_DNA"/>
</dbReference>